<evidence type="ECO:0008006" key="4">
    <source>
        <dbReference type="Google" id="ProtNLM"/>
    </source>
</evidence>
<dbReference type="AlphaFoldDB" id="A0A3S0QUK0"/>
<accession>A0A3S0QUK0</accession>
<gene>
    <name evidence="2" type="ORF">EKL94_01765</name>
</gene>
<evidence type="ECO:0000313" key="2">
    <source>
        <dbReference type="EMBL" id="RTQ92020.1"/>
    </source>
</evidence>
<keyword evidence="1" id="KW-0472">Membrane</keyword>
<sequence length="144" mass="15940">MNTSVQRKRIRVLWHLLLFSIPCAMAGVLATLVLLMVWLSRQPSEAFLMAAANWGGMSVWSAYAALMLANTWRTCGAEGLQSQSTWLNALPVVSAFQAVAAVAMLFTAIGWEPAALLYAPFLMIFGAPWASLSWHLRRLSRLEE</sequence>
<feature type="transmembrane region" description="Helical" evidence="1">
    <location>
        <begin position="86"/>
        <end position="109"/>
    </location>
</feature>
<feature type="transmembrane region" description="Helical" evidence="1">
    <location>
        <begin position="115"/>
        <end position="136"/>
    </location>
</feature>
<keyword evidence="1" id="KW-1133">Transmembrane helix</keyword>
<proteinExistence type="predicted"/>
<dbReference type="RefSeq" id="WP_126927740.1">
    <property type="nucleotide sequence ID" value="NZ_RXLZ01000003.1"/>
</dbReference>
<protein>
    <recommendedName>
        <fullName evidence="4">Transmembrane protein</fullName>
    </recommendedName>
</protein>
<dbReference type="Proteomes" id="UP000271705">
    <property type="component" value="Unassembled WGS sequence"/>
</dbReference>
<name>A0A3S0QUK0_STEMA</name>
<dbReference type="EMBL" id="RXLZ01000003">
    <property type="protein sequence ID" value="RTQ92020.1"/>
    <property type="molecule type" value="Genomic_DNA"/>
</dbReference>
<feature type="transmembrane region" description="Helical" evidence="1">
    <location>
        <begin position="12"/>
        <end position="40"/>
    </location>
</feature>
<evidence type="ECO:0000313" key="3">
    <source>
        <dbReference type="Proteomes" id="UP000271705"/>
    </source>
</evidence>
<evidence type="ECO:0000256" key="1">
    <source>
        <dbReference type="SAM" id="Phobius"/>
    </source>
</evidence>
<feature type="transmembrane region" description="Helical" evidence="1">
    <location>
        <begin position="46"/>
        <end position="66"/>
    </location>
</feature>
<comment type="caution">
    <text evidence="2">The sequence shown here is derived from an EMBL/GenBank/DDBJ whole genome shotgun (WGS) entry which is preliminary data.</text>
</comment>
<organism evidence="2 3">
    <name type="scientific">Stenotrophomonas maltophilia</name>
    <name type="common">Pseudomonas maltophilia</name>
    <name type="synonym">Xanthomonas maltophilia</name>
    <dbReference type="NCBI Taxonomy" id="40324"/>
    <lineage>
        <taxon>Bacteria</taxon>
        <taxon>Pseudomonadati</taxon>
        <taxon>Pseudomonadota</taxon>
        <taxon>Gammaproteobacteria</taxon>
        <taxon>Lysobacterales</taxon>
        <taxon>Lysobacteraceae</taxon>
        <taxon>Stenotrophomonas</taxon>
        <taxon>Stenotrophomonas maltophilia group</taxon>
    </lineage>
</organism>
<keyword evidence="1" id="KW-0812">Transmembrane</keyword>
<reference evidence="2 3" key="1">
    <citation type="submission" date="2018-12" db="EMBL/GenBank/DDBJ databases">
        <authorList>
            <person name="Kartti S."/>
            <person name="Manni A."/>
            <person name="Chemao El Fihri M.W."/>
            <person name="Laamarti M."/>
            <person name="Temsamani L."/>
            <person name="El Jamali J.E."/>
            <person name="Ouadghiri M."/>
            <person name="Ibrahimi A."/>
            <person name="Filati-Maltouf A."/>
        </authorList>
    </citation>
    <scope>NUCLEOTIDE SEQUENCE [LARGE SCALE GENOMIC DNA]</scope>
    <source>
        <strain evidence="2 3">MDMC339</strain>
    </source>
</reference>